<feature type="region of interest" description="Disordered" evidence="1">
    <location>
        <begin position="307"/>
        <end position="329"/>
    </location>
</feature>
<dbReference type="InterPro" id="IPR004252">
    <property type="entry name" value="Probable_transposase_24"/>
</dbReference>
<gene>
    <name evidence="2" type="ORF">E6C27_scaffold294G00310</name>
</gene>
<dbReference type="PANTHER" id="PTHR33499:SF11">
    <property type="entry name" value="NO APICAL MERISTEM-ASSOCIATED C-TERMINAL DOMAIN-CONTAINING PROTEIN"/>
    <property type="match status" value="1"/>
</dbReference>
<comment type="caution">
    <text evidence="2">The sequence shown here is derived from an EMBL/GenBank/DDBJ whole genome shotgun (WGS) entry which is preliminary data.</text>
</comment>
<name>A0A5A7TPH1_CUCMM</name>
<dbReference type="EMBL" id="SSTE01014539">
    <property type="protein sequence ID" value="KAA0045433.1"/>
    <property type="molecule type" value="Genomic_DNA"/>
</dbReference>
<dbReference type="OrthoDB" id="1921870at2759"/>
<protein>
    <submittedName>
        <fullName evidence="2">CACTA en-spm transposon protein</fullName>
    </submittedName>
</protein>
<dbReference type="Pfam" id="PF03004">
    <property type="entry name" value="Transposase_24"/>
    <property type="match status" value="1"/>
</dbReference>
<organism evidence="2 3">
    <name type="scientific">Cucumis melo var. makuwa</name>
    <name type="common">Oriental melon</name>
    <dbReference type="NCBI Taxonomy" id="1194695"/>
    <lineage>
        <taxon>Eukaryota</taxon>
        <taxon>Viridiplantae</taxon>
        <taxon>Streptophyta</taxon>
        <taxon>Embryophyta</taxon>
        <taxon>Tracheophyta</taxon>
        <taxon>Spermatophyta</taxon>
        <taxon>Magnoliopsida</taxon>
        <taxon>eudicotyledons</taxon>
        <taxon>Gunneridae</taxon>
        <taxon>Pentapetalae</taxon>
        <taxon>rosids</taxon>
        <taxon>fabids</taxon>
        <taxon>Cucurbitales</taxon>
        <taxon>Cucurbitaceae</taxon>
        <taxon>Benincaseae</taxon>
        <taxon>Cucumis</taxon>
    </lineage>
</organism>
<evidence type="ECO:0000313" key="2">
    <source>
        <dbReference type="EMBL" id="KAA0045433.1"/>
    </source>
</evidence>
<dbReference type="Proteomes" id="UP000321393">
    <property type="component" value="Unassembled WGS sequence"/>
</dbReference>
<accession>A0A5A7TPH1</accession>
<feature type="compositionally biased region" description="Polar residues" evidence="1">
    <location>
        <begin position="140"/>
        <end position="157"/>
    </location>
</feature>
<evidence type="ECO:0000256" key="1">
    <source>
        <dbReference type="SAM" id="MobiDB-lite"/>
    </source>
</evidence>
<evidence type="ECO:0000313" key="3">
    <source>
        <dbReference type="Proteomes" id="UP000321393"/>
    </source>
</evidence>
<reference evidence="2 3" key="1">
    <citation type="submission" date="2019-08" db="EMBL/GenBank/DDBJ databases">
        <title>Draft genome sequences of two oriental melons (Cucumis melo L. var makuwa).</title>
        <authorList>
            <person name="Kwon S.-Y."/>
        </authorList>
    </citation>
    <scope>NUCLEOTIDE SEQUENCE [LARGE SCALE GENOMIC DNA]</scope>
    <source>
        <strain evidence="3">cv. SW 3</strain>
        <tissue evidence="2">Leaf</tissue>
    </source>
</reference>
<proteinExistence type="predicted"/>
<feature type="region of interest" description="Disordered" evidence="1">
    <location>
        <begin position="140"/>
        <end position="162"/>
    </location>
</feature>
<dbReference type="AlphaFoldDB" id="A0A5A7TPH1"/>
<sequence>MSGKWVFPDAVNSVSGAASGIGVFPDAASVNYRTETERRKRKEKKKSSSSVAVLQISFCSAAVRRRPPSPLSLAAVCHFSYGSLCSLEGFVGCEDIWFLNVYFLYVHIVIMSYRRSNFMETDDMFLQFEEDLNNIVGGSSSVGDNTAGSSSQQTTPTPRRRAQSRLLELERHIAINGRIPMTIAPGAEKPISPHVIRFSQAIGVCVRKTFPVRCLKWADVGREYIEVVKGDLQRLFVLDFNDQAMNRFVEHQMLTTFKEFRADCHRHFKKYCDPEEARANPPNALVGRDEDWHFLCDHYISRAFQEQSRTNKAARQKQPYNHSSGSKSFLQRQYKLTERRGQPVDCVELFRETHVRAGIFVSQATEDAHNQMLELQSQPTPEGSQPLSEDEICDQVLGRRPGYSKGLGWGPKPKARRTASAGSCRHLVRSPHKKRLNYKLNFMKLWNGLKYKIEITKH</sequence>
<dbReference type="PANTHER" id="PTHR33499">
    <property type="entry name" value="OS12G0282400 PROTEIN-RELATED"/>
    <property type="match status" value="1"/>
</dbReference>